<gene>
    <name evidence="5" type="ORF">TRIADDRAFT_56280</name>
</gene>
<keyword evidence="2" id="KW-0378">Hydrolase</keyword>
<name>B3RXP5_TRIAD</name>
<dbReference type="eggNOG" id="KOG4696">
    <property type="taxonomic scope" value="Eukaryota"/>
</dbReference>
<evidence type="ECO:0000256" key="3">
    <source>
        <dbReference type="SAM" id="MobiDB-lite"/>
    </source>
</evidence>
<evidence type="ECO:0000256" key="2">
    <source>
        <dbReference type="ARBA" id="ARBA00022801"/>
    </source>
</evidence>
<dbReference type="RefSeq" id="XP_002112357.1">
    <property type="nucleotide sequence ID" value="XM_002112321.1"/>
</dbReference>
<dbReference type="HOGENOM" id="CLU_895250_0_0_1"/>
<organism evidence="5 6">
    <name type="scientific">Trichoplax adhaerens</name>
    <name type="common">Trichoplax reptans</name>
    <dbReference type="NCBI Taxonomy" id="10228"/>
    <lineage>
        <taxon>Eukaryota</taxon>
        <taxon>Metazoa</taxon>
        <taxon>Placozoa</taxon>
        <taxon>Uniplacotomia</taxon>
        <taxon>Trichoplacea</taxon>
        <taxon>Trichoplacidae</taxon>
        <taxon>Trichoplax</taxon>
    </lineage>
</organism>
<sequence length="311" mass="35556">MESTKIEDLNQHLDSVHAQDSEEKNRHGKKIRMDYDEQYTLCPRSECGIAVALTEYEDHLLAHSLQDSDIQSSSRKQSDEGYYKQGVRFLEKMVDSNRMQVGEYLKQKARLLESTKGGIDDNKTRTCGIIEYLRNFYSNDGKKEVILCLPVDHFSSNYADFGWGCGYRNIQMLLSCLMGCSQYKSVLFSEIPSVTELQSYIERAWKKGFDVEGASQLGNCLHNTKKWIGATEIASLFLSKHVWCKLVDFSKASDDGTHPKLFQWVSDYFKGLKTTHHQSSAMPSLTFPPLYLQHDGVESDTKIIKSKTRIN</sequence>
<dbReference type="Pfam" id="PF07910">
    <property type="entry name" value="Peptidase_C78"/>
    <property type="match status" value="1"/>
</dbReference>
<dbReference type="AlphaFoldDB" id="B3RXP5"/>
<dbReference type="InParanoid" id="B3RXP5"/>
<feature type="region of interest" description="Disordered" evidence="3">
    <location>
        <begin position="1"/>
        <end position="30"/>
    </location>
</feature>
<feature type="domain" description="UFSP1/2/DUB catalytic" evidence="4">
    <location>
        <begin position="147"/>
        <end position="299"/>
    </location>
</feature>
<comment type="similarity">
    <text evidence="1">Belongs to the peptidase C78 family.</text>
</comment>
<evidence type="ECO:0000313" key="5">
    <source>
        <dbReference type="EMBL" id="EDV24467.1"/>
    </source>
</evidence>
<evidence type="ECO:0000259" key="4">
    <source>
        <dbReference type="Pfam" id="PF07910"/>
    </source>
</evidence>
<dbReference type="CTD" id="6753995"/>
<dbReference type="Proteomes" id="UP000009022">
    <property type="component" value="Unassembled WGS sequence"/>
</dbReference>
<evidence type="ECO:0000313" key="6">
    <source>
        <dbReference type="Proteomes" id="UP000009022"/>
    </source>
</evidence>
<dbReference type="PANTHER" id="PTHR48153:SF4">
    <property type="entry name" value="UBIQUITIN CARBOXYL-TERMINAL HYDROLASE MUG105"/>
    <property type="match status" value="1"/>
</dbReference>
<dbReference type="PANTHER" id="PTHR48153">
    <property type="entry name" value="UFM1-SPECIFIC PROTEASE 2"/>
    <property type="match status" value="1"/>
</dbReference>
<dbReference type="Gene3D" id="3.90.70.130">
    <property type="match status" value="1"/>
</dbReference>
<dbReference type="STRING" id="10228.B3RXP5"/>
<protein>
    <recommendedName>
        <fullName evidence="4">UFSP1/2/DUB catalytic domain-containing protein</fullName>
    </recommendedName>
</protein>
<accession>B3RXP5</accession>
<reference evidence="5 6" key="1">
    <citation type="journal article" date="2008" name="Nature">
        <title>The Trichoplax genome and the nature of placozoans.</title>
        <authorList>
            <person name="Srivastava M."/>
            <person name="Begovic E."/>
            <person name="Chapman J."/>
            <person name="Putnam N.H."/>
            <person name="Hellsten U."/>
            <person name="Kawashima T."/>
            <person name="Kuo A."/>
            <person name="Mitros T."/>
            <person name="Salamov A."/>
            <person name="Carpenter M.L."/>
            <person name="Signorovitch A.Y."/>
            <person name="Moreno M.A."/>
            <person name="Kamm K."/>
            <person name="Grimwood J."/>
            <person name="Schmutz J."/>
            <person name="Shapiro H."/>
            <person name="Grigoriev I.V."/>
            <person name="Buss L.W."/>
            <person name="Schierwater B."/>
            <person name="Dellaporta S.L."/>
            <person name="Rokhsar D.S."/>
        </authorList>
    </citation>
    <scope>NUCLEOTIDE SEQUENCE [LARGE SCALE GENOMIC DNA]</scope>
    <source>
        <strain evidence="5 6">Grell-BS-1999</strain>
    </source>
</reference>
<evidence type="ECO:0000256" key="1">
    <source>
        <dbReference type="ARBA" id="ARBA00008552"/>
    </source>
</evidence>
<dbReference type="InterPro" id="IPR012462">
    <property type="entry name" value="UFSP1/2_DUB_cat"/>
</dbReference>
<dbReference type="KEGG" id="tad:TRIADDRAFT_56280"/>
<dbReference type="PhylomeDB" id="B3RXP5"/>
<keyword evidence="6" id="KW-1185">Reference proteome</keyword>
<dbReference type="EMBL" id="DS985245">
    <property type="protein sequence ID" value="EDV24467.1"/>
    <property type="molecule type" value="Genomic_DNA"/>
</dbReference>
<dbReference type="GO" id="GO:0071567">
    <property type="term" value="F:deUFMylase activity"/>
    <property type="evidence" value="ECO:0007669"/>
    <property type="project" value="UniProtKB-ARBA"/>
</dbReference>
<dbReference type="GeneID" id="6753995"/>
<dbReference type="OrthoDB" id="288987at2759"/>
<proteinExistence type="inferred from homology"/>